<protein>
    <submittedName>
        <fullName evidence="1">Uncharacterized protein</fullName>
    </submittedName>
</protein>
<proteinExistence type="predicted"/>
<gene>
    <name evidence="1" type="ORF">EW026_g360</name>
</gene>
<evidence type="ECO:0000313" key="2">
    <source>
        <dbReference type="Proteomes" id="UP000309038"/>
    </source>
</evidence>
<dbReference type="Proteomes" id="UP000309038">
    <property type="component" value="Unassembled WGS sequence"/>
</dbReference>
<organism evidence="1 2">
    <name type="scientific">Hermanssonia centrifuga</name>
    <dbReference type="NCBI Taxonomy" id="98765"/>
    <lineage>
        <taxon>Eukaryota</taxon>
        <taxon>Fungi</taxon>
        <taxon>Dikarya</taxon>
        <taxon>Basidiomycota</taxon>
        <taxon>Agaricomycotina</taxon>
        <taxon>Agaricomycetes</taxon>
        <taxon>Polyporales</taxon>
        <taxon>Meruliaceae</taxon>
        <taxon>Hermanssonia</taxon>
    </lineage>
</organism>
<keyword evidence="2" id="KW-1185">Reference proteome</keyword>
<name>A0A4S4KZC5_9APHY</name>
<dbReference type="AlphaFoldDB" id="A0A4S4KZC5"/>
<comment type="caution">
    <text evidence="1">The sequence shown here is derived from an EMBL/GenBank/DDBJ whole genome shotgun (WGS) entry which is preliminary data.</text>
</comment>
<sequence length="428" mass="49739">MLDGNLPRNQVETNDLTQYLMASGIRPGDSHERPTFDWSLFLEELCDVETDAEGAWDKNQWYCTDCILGLIKLRLRIWWIARKIRDNRPAMDDCWYGYNCRTQVHKYAHAGKLNFTDLPADIVLHILLDIPNFLTLYSAVYASKAHIHNVFQRYSKTIIRTVAWHLLGHVLPQALHVVYLYDPSLTSEDLPGEDCMEQLLLPTLTRYQAGLLDRVAMVACALEDLFSQKYAHILANIPLLTYNTLLCRRKDRRFRESQLTKAESNCFRRALFRFWSFCNIMRHGMEQSLESPTWRAGVAFLHCFPSPELHAIERIGGFLKQVLKWVYCAADHERRDQYLRRLHLVPPYNLVMLGPDAVLQAYIRMEPIMHFDGSFDRAVASISFQRVTDAITFKEYNFGDEATGSFGLVKCHRLCSVHFFQADFKTID</sequence>
<dbReference type="EMBL" id="SGPJ01000005">
    <property type="protein sequence ID" value="THH02480.1"/>
    <property type="molecule type" value="Genomic_DNA"/>
</dbReference>
<evidence type="ECO:0000313" key="1">
    <source>
        <dbReference type="EMBL" id="THH02480.1"/>
    </source>
</evidence>
<accession>A0A4S4KZC5</accession>
<reference evidence="1 2" key="1">
    <citation type="submission" date="2019-02" db="EMBL/GenBank/DDBJ databases">
        <title>Genome sequencing of the rare red list fungi Phlebia centrifuga.</title>
        <authorList>
            <person name="Buettner E."/>
            <person name="Kellner H."/>
        </authorList>
    </citation>
    <scope>NUCLEOTIDE SEQUENCE [LARGE SCALE GENOMIC DNA]</scope>
    <source>
        <strain evidence="1 2">DSM 108282</strain>
    </source>
</reference>